<feature type="region of interest" description="Disordered" evidence="15">
    <location>
        <begin position="1"/>
        <end position="22"/>
    </location>
</feature>
<dbReference type="PROSITE" id="PS50095">
    <property type="entry name" value="PLAT"/>
    <property type="match status" value="1"/>
</dbReference>
<accession>A0A9D4V2T6</accession>
<evidence type="ECO:0000256" key="7">
    <source>
        <dbReference type="ARBA" id="ARBA00022964"/>
    </source>
</evidence>
<keyword evidence="5 14" id="KW-0925">Oxylipin biosynthesis</keyword>
<dbReference type="PANTHER" id="PTHR11771">
    <property type="entry name" value="LIPOXYGENASE"/>
    <property type="match status" value="1"/>
</dbReference>
<dbReference type="GO" id="GO:0016702">
    <property type="term" value="F:oxidoreductase activity, acting on single donors with incorporation of molecular oxygen, incorporation of two atoms of oxygen"/>
    <property type="evidence" value="ECO:0007669"/>
    <property type="project" value="InterPro"/>
</dbReference>
<evidence type="ECO:0000256" key="12">
    <source>
        <dbReference type="PROSITE-ProRule" id="PRU00152"/>
    </source>
</evidence>
<feature type="domain" description="Lipoxygenase" evidence="17">
    <location>
        <begin position="222"/>
        <end position="898"/>
    </location>
</feature>
<evidence type="ECO:0000256" key="13">
    <source>
        <dbReference type="RuleBase" id="RU003974"/>
    </source>
</evidence>
<proteinExistence type="inferred from homology"/>
<evidence type="ECO:0000256" key="6">
    <source>
        <dbReference type="ARBA" id="ARBA00022832"/>
    </source>
</evidence>
<name>A0A9D4V2T6_ADICA</name>
<dbReference type="SUPFAM" id="SSF49723">
    <property type="entry name" value="Lipase/lipooxygenase domain (PLAT/LH2 domain)"/>
    <property type="match status" value="1"/>
</dbReference>
<keyword evidence="19" id="KW-1185">Reference proteome</keyword>
<evidence type="ECO:0000256" key="9">
    <source>
        <dbReference type="ARBA" id="ARBA00023004"/>
    </source>
</evidence>
<keyword evidence="8 13" id="KW-0560">Oxidoreductase</keyword>
<dbReference type="GO" id="GO:0006633">
    <property type="term" value="P:fatty acid biosynthetic process"/>
    <property type="evidence" value="ECO:0007669"/>
    <property type="project" value="UniProtKB-KW"/>
</dbReference>
<dbReference type="Pfam" id="PF01477">
    <property type="entry name" value="PLAT"/>
    <property type="match status" value="1"/>
</dbReference>
<dbReference type="PROSITE" id="PS51393">
    <property type="entry name" value="LIPOXYGENASE_3"/>
    <property type="match status" value="1"/>
</dbReference>
<dbReference type="InterPro" id="IPR020834">
    <property type="entry name" value="LipOase_CS"/>
</dbReference>
<dbReference type="SMART" id="SM00308">
    <property type="entry name" value="LH2"/>
    <property type="match status" value="1"/>
</dbReference>
<dbReference type="OrthoDB" id="407298at2759"/>
<comment type="cofactor">
    <cofactor evidence="1 13">
        <name>Fe cation</name>
        <dbReference type="ChEBI" id="CHEBI:24875"/>
    </cofactor>
</comment>
<keyword evidence="11 14" id="KW-0275">Fatty acid biosynthesis</keyword>
<evidence type="ECO:0000256" key="8">
    <source>
        <dbReference type="ARBA" id="ARBA00023002"/>
    </source>
</evidence>
<dbReference type="InterPro" id="IPR000907">
    <property type="entry name" value="LipOase"/>
</dbReference>
<dbReference type="Gene3D" id="3.10.450.60">
    <property type="match status" value="1"/>
</dbReference>
<dbReference type="InterPro" id="IPR001024">
    <property type="entry name" value="PLAT/LH2_dom"/>
</dbReference>
<dbReference type="Gene3D" id="2.60.60.20">
    <property type="entry name" value="PLAT/LH2 domain"/>
    <property type="match status" value="1"/>
</dbReference>
<dbReference type="CDD" id="cd01751">
    <property type="entry name" value="PLAT_LH2"/>
    <property type="match status" value="1"/>
</dbReference>
<dbReference type="PRINTS" id="PR00468">
    <property type="entry name" value="PLTLPOXGNASE"/>
</dbReference>
<organism evidence="18 19">
    <name type="scientific">Adiantum capillus-veneris</name>
    <name type="common">Maidenhair fern</name>
    <dbReference type="NCBI Taxonomy" id="13818"/>
    <lineage>
        <taxon>Eukaryota</taxon>
        <taxon>Viridiplantae</taxon>
        <taxon>Streptophyta</taxon>
        <taxon>Embryophyta</taxon>
        <taxon>Tracheophyta</taxon>
        <taxon>Polypodiopsida</taxon>
        <taxon>Polypodiidae</taxon>
        <taxon>Polypodiales</taxon>
        <taxon>Pteridineae</taxon>
        <taxon>Pteridaceae</taxon>
        <taxon>Vittarioideae</taxon>
        <taxon>Adiantum</taxon>
    </lineage>
</organism>
<dbReference type="AlphaFoldDB" id="A0A9D4V2T6"/>
<evidence type="ECO:0000313" key="19">
    <source>
        <dbReference type="Proteomes" id="UP000886520"/>
    </source>
</evidence>
<comment type="function">
    <text evidence="14">Plant lipoxygenase may be involved in a number of diverse aspects of plant physiology including growth and development, pest resistance, and senescence or responses to wounding.</text>
</comment>
<keyword evidence="6" id="KW-0276">Fatty acid metabolism</keyword>
<evidence type="ECO:0000256" key="3">
    <source>
        <dbReference type="ARBA" id="ARBA00022516"/>
    </source>
</evidence>
<comment type="caution">
    <text evidence="18">The sequence shown here is derived from an EMBL/GenBank/DDBJ whole genome shotgun (WGS) entry which is preliminary data.</text>
</comment>
<dbReference type="GO" id="GO:0046872">
    <property type="term" value="F:metal ion binding"/>
    <property type="evidence" value="ECO:0007669"/>
    <property type="project" value="UniProtKB-UniRule"/>
</dbReference>
<comment type="similarity">
    <text evidence="2 13">Belongs to the lipoxygenase family.</text>
</comment>
<evidence type="ECO:0000256" key="2">
    <source>
        <dbReference type="ARBA" id="ARBA00009419"/>
    </source>
</evidence>
<evidence type="ECO:0000256" key="4">
    <source>
        <dbReference type="ARBA" id="ARBA00022723"/>
    </source>
</evidence>
<dbReference type="InterPro" id="IPR027433">
    <property type="entry name" value="Lipoxygenase_dom_3"/>
</dbReference>
<protein>
    <recommendedName>
        <fullName evidence="14">Lipoxygenase</fullName>
        <ecNumber evidence="14">1.13.11.-</ecNumber>
    </recommendedName>
</protein>
<reference evidence="18" key="1">
    <citation type="submission" date="2021-01" db="EMBL/GenBank/DDBJ databases">
        <title>Adiantum capillus-veneris genome.</title>
        <authorList>
            <person name="Fang Y."/>
            <person name="Liao Q."/>
        </authorList>
    </citation>
    <scope>NUCLEOTIDE SEQUENCE</scope>
    <source>
        <strain evidence="18">H3</strain>
        <tissue evidence="18">Leaf</tissue>
    </source>
</reference>
<keyword evidence="4 13" id="KW-0479">Metal-binding</keyword>
<evidence type="ECO:0000256" key="14">
    <source>
        <dbReference type="RuleBase" id="RU003975"/>
    </source>
</evidence>
<dbReference type="EMBL" id="JABFUD020000006">
    <property type="protein sequence ID" value="KAI5078529.1"/>
    <property type="molecule type" value="Genomic_DNA"/>
</dbReference>
<dbReference type="Pfam" id="PF00305">
    <property type="entry name" value="Lipoxygenase"/>
    <property type="match status" value="1"/>
</dbReference>
<dbReference type="Gene3D" id="1.20.245.10">
    <property type="entry name" value="Lipoxygenase-1, Domain 5"/>
    <property type="match status" value="1"/>
</dbReference>
<dbReference type="Gene3D" id="4.10.375.10">
    <property type="entry name" value="Lipoxygenase-1, Domain 2"/>
    <property type="match status" value="1"/>
</dbReference>
<dbReference type="InterPro" id="IPR042057">
    <property type="entry name" value="Lipoxy_PLAT/LH2"/>
</dbReference>
<gene>
    <name evidence="18" type="ORF">GOP47_0006200</name>
</gene>
<evidence type="ECO:0000313" key="18">
    <source>
        <dbReference type="EMBL" id="KAI5078529.1"/>
    </source>
</evidence>
<comment type="caution">
    <text evidence="12">Lacks conserved residue(s) required for the propagation of feature annotation.</text>
</comment>
<evidence type="ECO:0000259" key="17">
    <source>
        <dbReference type="PROSITE" id="PS51393"/>
    </source>
</evidence>
<sequence length="898" mass="101693">MHQASAGCKSYNSSSSHLLSSPHGITESLSGLRTFHGTSEHRQPRKGAILAMRSFTIKAVQDGRGRNRGEGPPQDCAGPLIKLKAIVTIRRKHYHDYKDTIQEELDRVSDAAGQKVILQLVSNTIDPVTRAGKRSKPSPLHDWADKAKCVADKVEYLAEFIINHAFGVPGAILVLNEHPHELYLETIALEGFPGGRIYFPCYSWVHSKRDCPERRVFFSNLPFLPQHTPHGIRDLREEDKASLQGTGGGVRKPHERVYDYDIYNDLGNPDKNASLIRPTLGNSERFPYPRRCRTGRTHTRADPLVESILGKESSYYVPRDETFEEIKKENFTLGTLKLIMHQLAPGLLKTITRVSNHEFTGFSDIDRLYKEGMVLKELDLPSEFFKRLWVPKFVNLLENSINLQYSQPQLFSKDRFSWLRDDTVGRQALAGINPLQIQLLKSFLPKSELNPEVYGPCESSIKAEQIERQLGGLTVEKAIEQKKLFILDYHDAFMPFINKINALDGHKMYASRSIFYLNTKGTFTPVAIELSLPPPSRGLPGRQRVFTPGQDATSHWFWQLAKVHAACNNAGYHQLVNHWLRTHAVVEPYVIATHRCLSFMHPICKLLHPHLRYTLEINALARQSLINAGGVIEKCFTPGSLSMSISAAAYKSIWRFDMESLPADLIRRGMAEEDPESPGGLRLLIEDYPYAADGLLIWDAIKTWVDEYVSLYYSNPQDLAGDNEIHEWWREIRECGHVDKKDEDWWPELRTKKDLIGILSTIIWITSAHHAAVNFGQYTYGGYVPNHPCMTRMLIPEQDEDCEEYKKLLQDPQKYFLSTISNRLQSTVVMSVLDSLSTHAPDEEYLGQRHQAKWTADADALAAASKFSSKMGVLPYELLRPTSGPGVTGRGVPNSISI</sequence>
<dbReference type="SUPFAM" id="SSF48484">
    <property type="entry name" value="Lipoxigenase"/>
    <property type="match status" value="1"/>
</dbReference>
<dbReference type="PRINTS" id="PR00087">
    <property type="entry name" value="LIPOXYGENASE"/>
</dbReference>
<dbReference type="Gene3D" id="4.10.372.10">
    <property type="entry name" value="Lipoxygenase-1, Domain 3"/>
    <property type="match status" value="1"/>
</dbReference>
<dbReference type="InterPro" id="IPR020833">
    <property type="entry name" value="LipOase_Fe_BS"/>
</dbReference>
<dbReference type="InterPro" id="IPR036392">
    <property type="entry name" value="PLAT/LH2_dom_sf"/>
</dbReference>
<dbReference type="InterPro" id="IPR001246">
    <property type="entry name" value="LipOase_plant"/>
</dbReference>
<dbReference type="PROSITE" id="PS00711">
    <property type="entry name" value="LIPOXYGENASE_1"/>
    <property type="match status" value="1"/>
</dbReference>
<keyword evidence="3 14" id="KW-0444">Lipid biosynthesis</keyword>
<dbReference type="EC" id="1.13.11.-" evidence="14"/>
<dbReference type="PROSITE" id="PS00081">
    <property type="entry name" value="LIPOXYGENASE_2"/>
    <property type="match status" value="1"/>
</dbReference>
<evidence type="ECO:0000256" key="5">
    <source>
        <dbReference type="ARBA" id="ARBA00022767"/>
    </source>
</evidence>
<comment type="pathway">
    <text evidence="14">Lipid metabolism; oxylipin biosynthesis.</text>
</comment>
<dbReference type="GO" id="GO:0031408">
    <property type="term" value="P:oxylipin biosynthetic process"/>
    <property type="evidence" value="ECO:0007669"/>
    <property type="project" value="UniProtKB-UniRule"/>
</dbReference>
<keyword evidence="7 13" id="KW-0223">Dioxygenase</keyword>
<evidence type="ECO:0000256" key="10">
    <source>
        <dbReference type="ARBA" id="ARBA00023098"/>
    </source>
</evidence>
<dbReference type="InterPro" id="IPR013819">
    <property type="entry name" value="LipOase_C"/>
</dbReference>
<evidence type="ECO:0000259" key="16">
    <source>
        <dbReference type="PROSITE" id="PS50095"/>
    </source>
</evidence>
<dbReference type="GO" id="GO:0034440">
    <property type="term" value="P:lipid oxidation"/>
    <property type="evidence" value="ECO:0007669"/>
    <property type="project" value="InterPro"/>
</dbReference>
<keyword evidence="9 13" id="KW-0408">Iron</keyword>
<keyword evidence="10" id="KW-0443">Lipid metabolism</keyword>
<evidence type="ECO:0000256" key="15">
    <source>
        <dbReference type="SAM" id="MobiDB-lite"/>
    </source>
</evidence>
<feature type="domain" description="PLAT" evidence="16">
    <location>
        <begin position="95"/>
        <end position="219"/>
    </location>
</feature>
<evidence type="ECO:0000256" key="11">
    <source>
        <dbReference type="ARBA" id="ARBA00023160"/>
    </source>
</evidence>
<dbReference type="Proteomes" id="UP000886520">
    <property type="component" value="Chromosome 6"/>
</dbReference>
<dbReference type="InterPro" id="IPR036226">
    <property type="entry name" value="LipOase_C_sf"/>
</dbReference>
<evidence type="ECO:0000256" key="1">
    <source>
        <dbReference type="ARBA" id="ARBA00001962"/>
    </source>
</evidence>